<name>A0A1H5IRQ9_9BRAD</name>
<dbReference type="Proteomes" id="UP000183208">
    <property type="component" value="Unassembled WGS sequence"/>
</dbReference>
<proteinExistence type="predicted"/>
<sequence length="78" mass="8944">MASDIDVIIKKLEVQNEKLLGEARKRYDRFKKLADNPRSPVEKRGAERNMQIVLGTLADSQSKHKAILAKLNKLKTKR</sequence>
<evidence type="ECO:0000313" key="2">
    <source>
        <dbReference type="Proteomes" id="UP000183208"/>
    </source>
</evidence>
<accession>A0A1H5IRQ9</accession>
<reference evidence="1 2" key="1">
    <citation type="submission" date="2016-10" db="EMBL/GenBank/DDBJ databases">
        <authorList>
            <person name="de Groot N.N."/>
        </authorList>
    </citation>
    <scope>NUCLEOTIDE SEQUENCE [LARGE SCALE GENOMIC DNA]</scope>
    <source>
        <strain evidence="1 2">GAS522</strain>
    </source>
</reference>
<dbReference type="EMBL" id="FNTI01000001">
    <property type="protein sequence ID" value="SEE42551.1"/>
    <property type="molecule type" value="Genomic_DNA"/>
</dbReference>
<gene>
    <name evidence="1" type="ORF">SAMN05444171_7428</name>
</gene>
<protein>
    <submittedName>
        <fullName evidence="1">Uncharacterized protein</fullName>
    </submittedName>
</protein>
<dbReference type="AlphaFoldDB" id="A0A1H5IRQ9"/>
<evidence type="ECO:0000313" key="1">
    <source>
        <dbReference type="EMBL" id="SEE42551.1"/>
    </source>
</evidence>
<organism evidence="1 2">
    <name type="scientific">Bradyrhizobium lablabi</name>
    <dbReference type="NCBI Taxonomy" id="722472"/>
    <lineage>
        <taxon>Bacteria</taxon>
        <taxon>Pseudomonadati</taxon>
        <taxon>Pseudomonadota</taxon>
        <taxon>Alphaproteobacteria</taxon>
        <taxon>Hyphomicrobiales</taxon>
        <taxon>Nitrobacteraceae</taxon>
        <taxon>Bradyrhizobium</taxon>
    </lineage>
</organism>
<dbReference type="RefSeq" id="WP_074829636.1">
    <property type="nucleotide sequence ID" value="NZ_FNTI01000001.1"/>
</dbReference>